<comment type="similarity">
    <text evidence="14">Belongs to the protein kinase superfamily. Ser/Thr protein kinase family. Aurora subfamily.</text>
</comment>
<dbReference type="FunCoup" id="A0A1W4XRU6">
    <property type="interactions" value="39"/>
</dbReference>
<feature type="domain" description="Protein kinase" evidence="15">
    <location>
        <begin position="57"/>
        <end position="309"/>
    </location>
</feature>
<feature type="binding site" evidence="10">
    <location>
        <position position="200"/>
    </location>
    <ligand>
        <name>ATP</name>
        <dbReference type="ChEBI" id="CHEBI:30616"/>
    </ligand>
</feature>
<dbReference type="InterPro" id="IPR011009">
    <property type="entry name" value="Kinase-like_dom_sf"/>
</dbReference>
<dbReference type="InterPro" id="IPR008271">
    <property type="entry name" value="Ser/Thr_kinase_AS"/>
</dbReference>
<evidence type="ECO:0000256" key="13">
    <source>
        <dbReference type="RuleBase" id="RU000304"/>
    </source>
</evidence>
<dbReference type="GO" id="GO:0005524">
    <property type="term" value="F:ATP binding"/>
    <property type="evidence" value="ECO:0007669"/>
    <property type="project" value="UniProtKB-UniRule"/>
</dbReference>
<dbReference type="GO" id="GO:0006325">
    <property type="term" value="P:chromatin organization"/>
    <property type="evidence" value="ECO:0007669"/>
    <property type="project" value="UniProtKB-ARBA"/>
</dbReference>
<dbReference type="PROSITE" id="PS00107">
    <property type="entry name" value="PROTEIN_KINASE_ATP"/>
    <property type="match status" value="1"/>
</dbReference>
<comment type="subcellular location">
    <subcellularLocation>
        <location evidence="1">Midbody</location>
    </subcellularLocation>
</comment>
<dbReference type="EC" id="2.7.11.1" evidence="14"/>
<keyword evidence="16" id="KW-1185">Reference proteome</keyword>
<dbReference type="GO" id="GO:0004674">
    <property type="term" value="F:protein serine/threonine kinase activity"/>
    <property type="evidence" value="ECO:0007669"/>
    <property type="project" value="UniProtKB-KW"/>
</dbReference>
<dbReference type="Gene3D" id="3.30.200.20">
    <property type="entry name" value="Phosphorylase Kinase, domain 1"/>
    <property type="match status" value="1"/>
</dbReference>
<evidence type="ECO:0000256" key="10">
    <source>
        <dbReference type="PIRSR" id="PIRSR630616-2"/>
    </source>
</evidence>
<feature type="active site" description="Proton acceptor" evidence="9">
    <location>
        <position position="182"/>
    </location>
</feature>
<dbReference type="Pfam" id="PF00069">
    <property type="entry name" value="Pkinase"/>
    <property type="match status" value="1"/>
</dbReference>
<dbReference type="GO" id="GO:0030496">
    <property type="term" value="C:midbody"/>
    <property type="evidence" value="ECO:0007669"/>
    <property type="project" value="UniProtKB-SubCell"/>
</dbReference>
<reference evidence="17" key="1">
    <citation type="submission" date="2025-08" db="UniProtKB">
        <authorList>
            <consortium name="RefSeq"/>
        </authorList>
    </citation>
    <scope>IDENTIFICATION</scope>
    <source>
        <tissue evidence="17">Entire body</tissue>
    </source>
</reference>
<dbReference type="CDD" id="cd14007">
    <property type="entry name" value="STKc_Aurora"/>
    <property type="match status" value="1"/>
</dbReference>
<keyword evidence="3 14" id="KW-0808">Transferase</keyword>
<evidence type="ECO:0000313" key="17">
    <source>
        <dbReference type="RefSeq" id="XP_018335140.1"/>
    </source>
</evidence>
<dbReference type="STRING" id="224129.A0A1W4XRU6"/>
<dbReference type="Gene3D" id="1.10.510.10">
    <property type="entry name" value="Transferase(Phosphotransferase) domain 1"/>
    <property type="match status" value="1"/>
</dbReference>
<dbReference type="GO" id="GO:0030261">
    <property type="term" value="P:chromosome condensation"/>
    <property type="evidence" value="ECO:0007669"/>
    <property type="project" value="UniProtKB-ARBA"/>
</dbReference>
<evidence type="ECO:0000256" key="7">
    <source>
        <dbReference type="ARBA" id="ARBA00047899"/>
    </source>
</evidence>
<gene>
    <name evidence="17" type="primary">LOC108744036</name>
</gene>
<dbReference type="KEGG" id="apln:108744036"/>
<dbReference type="GO" id="GO:0000070">
    <property type="term" value="P:mitotic sister chromatid segregation"/>
    <property type="evidence" value="ECO:0007669"/>
    <property type="project" value="UniProtKB-ARBA"/>
</dbReference>
<dbReference type="AlphaFoldDB" id="A0A1W4XRU6"/>
<dbReference type="PROSITE" id="PS50011">
    <property type="entry name" value="PROTEIN_KINASE_DOM"/>
    <property type="match status" value="1"/>
</dbReference>
<dbReference type="SUPFAM" id="SSF56112">
    <property type="entry name" value="Protein kinase-like (PK-like)"/>
    <property type="match status" value="1"/>
</dbReference>
<dbReference type="GeneID" id="108744036"/>
<feature type="binding site" evidence="10">
    <location>
        <begin position="135"/>
        <end position="137"/>
    </location>
    <ligand>
        <name>ATP</name>
        <dbReference type="ChEBI" id="CHEBI:30616"/>
    </ligand>
</feature>
<evidence type="ECO:0000256" key="12">
    <source>
        <dbReference type="PROSITE-ProRule" id="PRU10141"/>
    </source>
</evidence>
<evidence type="ECO:0000256" key="2">
    <source>
        <dbReference type="ARBA" id="ARBA00022527"/>
    </source>
</evidence>
<accession>A0A1W4XRU6</accession>
<evidence type="ECO:0000259" key="15">
    <source>
        <dbReference type="PROSITE" id="PS50011"/>
    </source>
</evidence>
<comment type="catalytic activity">
    <reaction evidence="7 14">
        <text>L-threonyl-[protein] + ATP = O-phospho-L-threonyl-[protein] + ADP + H(+)</text>
        <dbReference type="Rhea" id="RHEA:46608"/>
        <dbReference type="Rhea" id="RHEA-COMP:11060"/>
        <dbReference type="Rhea" id="RHEA-COMP:11605"/>
        <dbReference type="ChEBI" id="CHEBI:15378"/>
        <dbReference type="ChEBI" id="CHEBI:30013"/>
        <dbReference type="ChEBI" id="CHEBI:30616"/>
        <dbReference type="ChEBI" id="CHEBI:61977"/>
        <dbReference type="ChEBI" id="CHEBI:456216"/>
        <dbReference type="EC" id="2.7.11.1"/>
    </reaction>
</comment>
<keyword evidence="6 10" id="KW-0067">ATP-binding</keyword>
<evidence type="ECO:0000256" key="8">
    <source>
        <dbReference type="ARBA" id="ARBA00048679"/>
    </source>
</evidence>
<dbReference type="Proteomes" id="UP000192223">
    <property type="component" value="Unplaced"/>
</dbReference>
<evidence type="ECO:0000256" key="5">
    <source>
        <dbReference type="ARBA" id="ARBA00022777"/>
    </source>
</evidence>
<dbReference type="GO" id="GO:0032506">
    <property type="term" value="P:cytokinetic process"/>
    <property type="evidence" value="ECO:0007669"/>
    <property type="project" value="UniProtKB-ARBA"/>
</dbReference>
<evidence type="ECO:0000256" key="4">
    <source>
        <dbReference type="ARBA" id="ARBA00022741"/>
    </source>
</evidence>
<feature type="cross-link" description="Glycyl lysine isopeptide (Lys-Gly) (interchain with G-Cter in SUMO2)" evidence="11">
    <location>
        <position position="184"/>
    </location>
</feature>
<dbReference type="PANTHER" id="PTHR24350">
    <property type="entry name" value="SERINE/THREONINE-PROTEIN KINASE IAL-RELATED"/>
    <property type="match status" value="1"/>
</dbReference>
<dbReference type="PIRSF" id="PIRSF000654">
    <property type="entry name" value="Integrin-linked_kinase"/>
    <property type="match status" value="1"/>
</dbReference>
<dbReference type="OrthoDB" id="377346at2759"/>
<organism evidence="16 17">
    <name type="scientific">Agrilus planipennis</name>
    <name type="common">Emerald ash borer</name>
    <name type="synonym">Agrilus marcopoli</name>
    <dbReference type="NCBI Taxonomy" id="224129"/>
    <lineage>
        <taxon>Eukaryota</taxon>
        <taxon>Metazoa</taxon>
        <taxon>Ecdysozoa</taxon>
        <taxon>Arthropoda</taxon>
        <taxon>Hexapoda</taxon>
        <taxon>Insecta</taxon>
        <taxon>Pterygota</taxon>
        <taxon>Neoptera</taxon>
        <taxon>Endopterygota</taxon>
        <taxon>Coleoptera</taxon>
        <taxon>Polyphaga</taxon>
        <taxon>Elateriformia</taxon>
        <taxon>Buprestoidea</taxon>
        <taxon>Buprestidae</taxon>
        <taxon>Agrilinae</taxon>
        <taxon>Agrilus</taxon>
    </lineage>
</organism>
<keyword evidence="5 14" id="KW-0418">Kinase</keyword>
<dbReference type="InterPro" id="IPR017441">
    <property type="entry name" value="Protein_kinase_ATP_BS"/>
</dbReference>
<evidence type="ECO:0000256" key="11">
    <source>
        <dbReference type="PIRSR" id="PIRSR630616-3"/>
    </source>
</evidence>
<proteinExistence type="inferred from homology"/>
<comment type="catalytic activity">
    <reaction evidence="8 14">
        <text>L-seryl-[protein] + ATP = O-phospho-L-seryl-[protein] + ADP + H(+)</text>
        <dbReference type="Rhea" id="RHEA:17989"/>
        <dbReference type="Rhea" id="RHEA-COMP:9863"/>
        <dbReference type="Rhea" id="RHEA-COMP:11604"/>
        <dbReference type="ChEBI" id="CHEBI:15378"/>
        <dbReference type="ChEBI" id="CHEBI:29999"/>
        <dbReference type="ChEBI" id="CHEBI:30616"/>
        <dbReference type="ChEBI" id="CHEBI:83421"/>
        <dbReference type="ChEBI" id="CHEBI:456216"/>
        <dbReference type="EC" id="2.7.11.1"/>
    </reaction>
</comment>
<evidence type="ECO:0000256" key="1">
    <source>
        <dbReference type="ARBA" id="ARBA00004214"/>
    </source>
</evidence>
<sequence>MFKTMLVPNKAEEIAKQYLKNKTVPDHHVNKTYKLVVSMLSHECFENENYNWSLDDFELGQRLGRGKFGRVYMAREKKTGYLVAMKTLFKKEIVEGNVERQILREIEIQTHLKHPNILQLLTWFHDDFRIYLALEYAGRGELYKHLKSSPGGHFDEHLTAKYIYQVADALNYCHQRRVIHRDIKPENLLLTTNGDIKLADFGWSVHAPSLRRKTMCGTLDYLPPEIVDNKIYGKYVDHWCLGILCFEFLVGSPPFESQNSEETYNRIRTVDIKFPPHVPSGAINLISGLLVHEAEKRLTLPEVMKHPWIKANMNKQ</sequence>
<dbReference type="InterPro" id="IPR000719">
    <property type="entry name" value="Prot_kinase_dom"/>
</dbReference>
<protein>
    <recommendedName>
        <fullName evidence="14">Aurora kinase</fullName>
        <ecNumber evidence="14">2.7.11.1</ecNumber>
    </recommendedName>
</protein>
<dbReference type="RefSeq" id="XP_018335140.1">
    <property type="nucleotide sequence ID" value="XM_018479638.1"/>
</dbReference>
<dbReference type="SMART" id="SM00220">
    <property type="entry name" value="S_TKc"/>
    <property type="match status" value="1"/>
</dbReference>
<dbReference type="FunFam" id="3.30.200.20:FF:000042">
    <property type="entry name" value="Aurora kinase A"/>
    <property type="match status" value="1"/>
</dbReference>
<dbReference type="FunFam" id="1.10.510.10:FF:000235">
    <property type="entry name" value="Serine/threonine-protein kinase ark1"/>
    <property type="match status" value="1"/>
</dbReference>
<dbReference type="InParanoid" id="A0A1W4XRU6"/>
<dbReference type="PROSITE" id="PS00108">
    <property type="entry name" value="PROTEIN_KINASE_ST"/>
    <property type="match status" value="1"/>
</dbReference>
<evidence type="ECO:0000256" key="14">
    <source>
        <dbReference type="RuleBase" id="RU367134"/>
    </source>
</evidence>
<keyword evidence="4 10" id="KW-0547">Nucleotide-binding</keyword>
<keyword evidence="2 13" id="KW-0723">Serine/threonine-protein kinase</keyword>
<name>A0A1W4XRU6_AGRPL</name>
<evidence type="ECO:0000256" key="3">
    <source>
        <dbReference type="ARBA" id="ARBA00022679"/>
    </source>
</evidence>
<feature type="binding site" evidence="10">
    <location>
        <position position="67"/>
    </location>
    <ligand>
        <name>ATP</name>
        <dbReference type="ChEBI" id="CHEBI:30616"/>
    </ligand>
</feature>
<dbReference type="InterPro" id="IPR030616">
    <property type="entry name" value="Aur-like"/>
</dbReference>
<feature type="binding site" evidence="10 12">
    <location>
        <position position="86"/>
    </location>
    <ligand>
        <name>ATP</name>
        <dbReference type="ChEBI" id="CHEBI:30616"/>
    </ligand>
</feature>
<evidence type="ECO:0000313" key="16">
    <source>
        <dbReference type="Proteomes" id="UP000192223"/>
    </source>
</evidence>
<evidence type="ECO:0000256" key="9">
    <source>
        <dbReference type="PIRSR" id="PIRSR630616-1"/>
    </source>
</evidence>
<feature type="binding site" evidence="10">
    <location>
        <begin position="186"/>
        <end position="187"/>
    </location>
    <ligand>
        <name>ATP</name>
        <dbReference type="ChEBI" id="CHEBI:30616"/>
    </ligand>
</feature>
<evidence type="ECO:0000256" key="6">
    <source>
        <dbReference type="ARBA" id="ARBA00022840"/>
    </source>
</evidence>